<dbReference type="SUPFAM" id="SSF55486">
    <property type="entry name" value="Metalloproteases ('zincins'), catalytic domain"/>
    <property type="match status" value="1"/>
</dbReference>
<dbReference type="KEGG" id="cgh:CGC50_04130"/>
<organism evidence="2 3">
    <name type="scientific">Capnocytophaga gingivalis</name>
    <dbReference type="NCBI Taxonomy" id="1017"/>
    <lineage>
        <taxon>Bacteria</taxon>
        <taxon>Pseudomonadati</taxon>
        <taxon>Bacteroidota</taxon>
        <taxon>Flavobacteriia</taxon>
        <taxon>Flavobacteriales</taxon>
        <taxon>Flavobacteriaceae</taxon>
        <taxon>Capnocytophaga</taxon>
    </lineage>
</organism>
<name>A0A250FST4_9FLAO</name>
<dbReference type="GO" id="GO:0008237">
    <property type="term" value="F:metallopeptidase activity"/>
    <property type="evidence" value="ECO:0007669"/>
    <property type="project" value="InterPro"/>
</dbReference>
<dbReference type="Gene3D" id="3.40.390.10">
    <property type="entry name" value="Collagenase (Catalytic Domain)"/>
    <property type="match status" value="1"/>
</dbReference>
<evidence type="ECO:0000313" key="2">
    <source>
        <dbReference type="EMBL" id="ATA88134.1"/>
    </source>
</evidence>
<sequence length="1157" mass="130602">MFSVVFTWFSTSMLYAQEKTADVLARFSSEAPVHWAVPTNEGRLDLEWRPRQNSLSQEGFRSFVAYHEGVFSGSISLSSNSFSGEIWHEGHTYFLTDEKGLLRVSPSQRATSCATCQEGDCDIRPSSQVLSRGTILAEESLPSEDKRVLYNVHVMRTFRLAMLIDYSFYKGHCQGRMELAKAFMVDVQTKLNEVCGRELGYQFELVDDPRLIRDTKEKEVYPDKPLVRTVVNTATDAFNKLIGEENYDAGIVFAVYKDNRGLAHLGEITGKLKGGCVANEEFYIILHELGHLLGSAHTFTIGGATASSFTEPDRGNSIMSYINDPYGTYFSLPSIYTIHNRTNLHDAYYTDKARTQLVGLPQPNIPYGEPSDNKAPMIDRSKLKKSYTLPPNTYFQFTIEARDPDGDPLLYMAHQADFKMFGKARFPSNRPTTDNKIAFYRPYTKDRNTNEWKEVPYKFTGEYETGDFTFWLGVCDGSIGAYKEGKPHTPLYDVYQTKVQIKDGTPFRITNIIGESRSGRYKRGENVTLHWNVDKRLFAPDSKVRILFSDNYGKTYDYVLAEGVPNSGKATVIFPQAKRWKGYAGYVEGTFKIEVLDHIAYAVYPDKPYTLDMLSSSIIFYNLPKPVITVKRTEIPERAEVTAQSDHGECRNKKAEVSFSEETYPDHILRRWVATDKCKNKATFVQYIYFEKEAPTKTLHFVGDLPQDIHVQCRGEIPPKATLQAEGSDSVEIEYEEEMTEGDKKAYKFTRVWTAYAADAPAIRHVQQIFLKDTQRPEFSAYPANLTVKDESEIPSKPTLTATDNCDSRVEVSSSSEPIYDKQGKKIGERNTWFAEDAAHNENRYEQIITIDPQKSNTPQPLSFVAHTLPQSITVDCSGKVPSVQLPLTSGGCSTPQVTYQDRIKVQHAPNDYVMERTYKAKDNCGEVTHLQLITVKDDKAPVWIGQLPRPKEILHGDPIPEGLPLTAQDNCEGILTVTPTKEETSDRITYQWLVSDSNGNKATHTQVITIKLKKDTPAPTPEPKPAPTPELKPVPTPEPKPAPIPEPKPVPAPMPELNKGIAVYNGISTESGSQNYFKIENTDDNTPIEVVIFNEMGLKVYESTHYQQGSDVFRGYANVRGVVGSGQRLPTGTYFYVIHYYQQGVSYMKKGYLYVR</sequence>
<dbReference type="EMBL" id="CP022386">
    <property type="protein sequence ID" value="ATA88134.1"/>
    <property type="molecule type" value="Genomic_DNA"/>
</dbReference>
<feature type="compositionally biased region" description="Pro residues" evidence="1">
    <location>
        <begin position="1019"/>
        <end position="1055"/>
    </location>
</feature>
<dbReference type="Proteomes" id="UP000217250">
    <property type="component" value="Chromosome"/>
</dbReference>
<dbReference type="Pfam" id="PF13688">
    <property type="entry name" value="Reprolysin_5"/>
    <property type="match status" value="1"/>
</dbReference>
<reference evidence="3" key="1">
    <citation type="submission" date="2017-06" db="EMBL/GenBank/DDBJ databases">
        <title>Capnocytophaga spp. assemblies.</title>
        <authorList>
            <person name="Gulvik C.A."/>
        </authorList>
    </citation>
    <scope>NUCLEOTIDE SEQUENCE [LARGE SCALE GENOMIC DNA]</scope>
    <source>
        <strain evidence="3">H1496</strain>
    </source>
</reference>
<evidence type="ECO:0000256" key="1">
    <source>
        <dbReference type="SAM" id="MobiDB-lite"/>
    </source>
</evidence>
<dbReference type="OrthoDB" id="1146298at2"/>
<feature type="region of interest" description="Disordered" evidence="1">
    <location>
        <begin position="1011"/>
        <end position="1055"/>
    </location>
</feature>
<dbReference type="Pfam" id="PF13585">
    <property type="entry name" value="CHU_C"/>
    <property type="match status" value="1"/>
</dbReference>
<evidence type="ECO:0000313" key="3">
    <source>
        <dbReference type="Proteomes" id="UP000217250"/>
    </source>
</evidence>
<dbReference type="AlphaFoldDB" id="A0A250FST4"/>
<proteinExistence type="predicted"/>
<protein>
    <submittedName>
        <fullName evidence="2">Metallopeptidase</fullName>
    </submittedName>
</protein>
<dbReference type="InterPro" id="IPR024079">
    <property type="entry name" value="MetalloPept_cat_dom_sf"/>
</dbReference>
<accession>A0A250FST4</accession>
<gene>
    <name evidence="2" type="ORF">CGC50_04130</name>
</gene>